<dbReference type="CDD" id="cd06223">
    <property type="entry name" value="PRTases_typeI"/>
    <property type="match status" value="1"/>
</dbReference>
<keyword evidence="5" id="KW-1185">Reference proteome</keyword>
<name>A0ABU0AXA5_9FIRM</name>
<proteinExistence type="inferred from homology"/>
<dbReference type="PANTHER" id="PTHR47505:SF1">
    <property type="entry name" value="DNA UTILIZATION PROTEIN YHGH"/>
    <property type="match status" value="1"/>
</dbReference>
<evidence type="ECO:0000313" key="4">
    <source>
        <dbReference type="EMBL" id="MDQ0285101.1"/>
    </source>
</evidence>
<dbReference type="InterPro" id="IPR051910">
    <property type="entry name" value="ComF/GntX_DNA_util-trans"/>
</dbReference>
<dbReference type="Pfam" id="PF18912">
    <property type="entry name" value="DZR_2"/>
    <property type="match status" value="1"/>
</dbReference>
<feature type="region of interest" description="Disordered" evidence="2">
    <location>
        <begin position="78"/>
        <end position="101"/>
    </location>
</feature>
<evidence type="ECO:0000256" key="1">
    <source>
        <dbReference type="ARBA" id="ARBA00008007"/>
    </source>
</evidence>
<dbReference type="Gene3D" id="3.40.50.2020">
    <property type="match status" value="1"/>
</dbReference>
<comment type="caution">
    <text evidence="4">The sequence shown here is derived from an EMBL/GenBank/DDBJ whole genome shotgun (WGS) entry which is preliminary data.</text>
</comment>
<protein>
    <submittedName>
        <fullName evidence="4">ComF family protein</fullName>
    </submittedName>
</protein>
<evidence type="ECO:0000313" key="5">
    <source>
        <dbReference type="Proteomes" id="UP001225644"/>
    </source>
</evidence>
<accession>A0ABU0AXA5</accession>
<reference evidence="4 5" key="1">
    <citation type="submission" date="2023-07" db="EMBL/GenBank/DDBJ databases">
        <title>Genomic Encyclopedia of Type Strains, Phase IV (KMG-IV): sequencing the most valuable type-strain genomes for metagenomic binning, comparative biology and taxonomic classification.</title>
        <authorList>
            <person name="Goeker M."/>
        </authorList>
    </citation>
    <scope>NUCLEOTIDE SEQUENCE [LARGE SCALE GENOMIC DNA]</scope>
    <source>
        <strain evidence="4 5">DSM 12396</strain>
    </source>
</reference>
<dbReference type="RefSeq" id="WP_307399008.1">
    <property type="nucleotide sequence ID" value="NZ_JAUSUX010000001.1"/>
</dbReference>
<sequence length="300" mass="32101">MRSEKWELIGVHRLLIPLRELWSDFLDLLFPPSRGCPLCGAPAEDGELCPRCREMFLDNRMPVGCTICGCFQRPSGKRTGTHGEEPGGSGSGALVTTSRSTGRGGAPFPHLLCPRCGSGRPPFNAARAVGPYEGVLKEAVLRLKFRRERGLARPLGRLLAAVAREIVPPGTLPLVVPVPLSRKRMQARGFNQAEWLARELSLTLGWSLVPALRKVRETPPQTGLSRADRLSNLSGCFAVAPDVLLPGRVVLLVDDVFTTGSTVRECTSTLLAAGAAGVYVVTVAAPFCSRDLTAGSPGEA</sequence>
<feature type="domain" description="Double zinc ribbon" evidence="3">
    <location>
        <begin position="25"/>
        <end position="69"/>
    </location>
</feature>
<dbReference type="InterPro" id="IPR029057">
    <property type="entry name" value="PRTase-like"/>
</dbReference>
<evidence type="ECO:0000256" key="2">
    <source>
        <dbReference type="SAM" id="MobiDB-lite"/>
    </source>
</evidence>
<comment type="similarity">
    <text evidence="1">Belongs to the ComF/GntX family.</text>
</comment>
<dbReference type="SUPFAM" id="SSF53271">
    <property type="entry name" value="PRTase-like"/>
    <property type="match status" value="1"/>
</dbReference>
<evidence type="ECO:0000259" key="3">
    <source>
        <dbReference type="Pfam" id="PF18912"/>
    </source>
</evidence>
<organism evidence="4 5">
    <name type="scientific">Desulfofundulus luciae</name>
    <dbReference type="NCBI Taxonomy" id="74702"/>
    <lineage>
        <taxon>Bacteria</taxon>
        <taxon>Bacillati</taxon>
        <taxon>Bacillota</taxon>
        <taxon>Clostridia</taxon>
        <taxon>Eubacteriales</taxon>
        <taxon>Peptococcaceae</taxon>
        <taxon>Desulfofundulus</taxon>
    </lineage>
</organism>
<dbReference type="InterPro" id="IPR000836">
    <property type="entry name" value="PRTase_dom"/>
</dbReference>
<gene>
    <name evidence="4" type="ORF">J2Z49_000191</name>
</gene>
<dbReference type="InterPro" id="IPR044005">
    <property type="entry name" value="DZR_2"/>
</dbReference>
<dbReference type="EMBL" id="JAUSUX010000001">
    <property type="protein sequence ID" value="MDQ0285101.1"/>
    <property type="molecule type" value="Genomic_DNA"/>
</dbReference>
<dbReference type="PANTHER" id="PTHR47505">
    <property type="entry name" value="DNA UTILIZATION PROTEIN YHGH"/>
    <property type="match status" value="1"/>
</dbReference>
<dbReference type="Proteomes" id="UP001225644">
    <property type="component" value="Unassembled WGS sequence"/>
</dbReference>